<dbReference type="EMBL" id="JARJGR010000848">
    <property type="protein sequence ID" value="MDF3638652.1"/>
    <property type="molecule type" value="Genomic_DNA"/>
</dbReference>
<evidence type="ECO:0000256" key="1">
    <source>
        <dbReference type="SAM" id="MobiDB-lite"/>
    </source>
</evidence>
<name>A0AAW6NSW8_ENTCL</name>
<evidence type="ECO:0008006" key="4">
    <source>
        <dbReference type="Google" id="ProtNLM"/>
    </source>
</evidence>
<reference evidence="2" key="1">
    <citation type="submission" date="2023-03" db="EMBL/GenBank/DDBJ databases">
        <title>A Study on Prevalence and Characterization of Enterobacter cloacae strains in China.</title>
        <authorList>
            <person name="Zheng Z."/>
        </authorList>
    </citation>
    <scope>NUCLEOTIDE SEQUENCE</scope>
    <source>
        <strain evidence="2">EC77</strain>
    </source>
</reference>
<evidence type="ECO:0000313" key="3">
    <source>
        <dbReference type="Proteomes" id="UP001215180"/>
    </source>
</evidence>
<protein>
    <recommendedName>
        <fullName evidence="4">Phage protein</fullName>
    </recommendedName>
</protein>
<proteinExistence type="predicted"/>
<comment type="caution">
    <text evidence="2">The sequence shown here is derived from an EMBL/GenBank/DDBJ whole genome shotgun (WGS) entry which is preliminary data.</text>
</comment>
<gene>
    <name evidence="2" type="ORF">P3S46_15680</name>
</gene>
<dbReference type="Proteomes" id="UP001215180">
    <property type="component" value="Unassembled WGS sequence"/>
</dbReference>
<feature type="region of interest" description="Disordered" evidence="1">
    <location>
        <begin position="271"/>
        <end position="293"/>
    </location>
</feature>
<accession>A0AAW6NSW8</accession>
<dbReference type="SUPFAM" id="SSF101386">
    <property type="entry name" value="all-alpha NTP pyrophosphatases"/>
    <property type="match status" value="1"/>
</dbReference>
<sequence>MSKIDKKWLQQTIAEMEEHRDLFPGDLDDNHENVLSALRIALASLEAEPVAYIIQDADARSRGEKGILRYFANISDDDINEYKITVTPLYTAPPAPVSVPDDYFASLVAAARVRANKAMRKFPQPNYVLNKVAEESGEVIKAVIHFTEGREEWRNVEGEIIDNLAMLIRLVMEGDQVIGFTPPDACRAAMLQGDERVTTACKLRDAVETIRNSGIEIDAEKIFAERDALNAPDCWCRTCRPITLTDMRFVVCPECGNKRCPHANDHRNACTGSNEPGQKGSAYPAAPQQEVKP</sequence>
<dbReference type="AlphaFoldDB" id="A0AAW6NSW8"/>
<evidence type="ECO:0000313" key="2">
    <source>
        <dbReference type="EMBL" id="MDF3638652.1"/>
    </source>
</evidence>
<organism evidence="2 3">
    <name type="scientific">Enterobacter cloacae</name>
    <dbReference type="NCBI Taxonomy" id="550"/>
    <lineage>
        <taxon>Bacteria</taxon>
        <taxon>Pseudomonadati</taxon>
        <taxon>Pseudomonadota</taxon>
        <taxon>Gammaproteobacteria</taxon>
        <taxon>Enterobacterales</taxon>
        <taxon>Enterobacteriaceae</taxon>
        <taxon>Enterobacter</taxon>
        <taxon>Enterobacter cloacae complex</taxon>
    </lineage>
</organism>
<dbReference type="RefSeq" id="WP_276169373.1">
    <property type="nucleotide sequence ID" value="NZ_JARJGR010000848.1"/>
</dbReference>